<evidence type="ECO:0000313" key="1">
    <source>
        <dbReference type="EMBL" id="SCL83842.1"/>
    </source>
</evidence>
<name>A0A1D3L7D4_PLABE</name>
<proteinExistence type="predicted"/>
<reference evidence="1 2" key="1">
    <citation type="submission" date="2016-08" db="EMBL/GenBank/DDBJ databases">
        <authorList>
            <consortium name="Pathogen Informatics"/>
        </authorList>
    </citation>
    <scope>NUCLEOTIDE SEQUENCE [LARGE SCALE GENOMIC DNA]</scope>
    <source>
        <strain evidence="1 2">SP11 RLL</strain>
    </source>
</reference>
<protein>
    <recommendedName>
        <fullName evidence="3">Fam-a protein</fullName>
    </recommendedName>
</protein>
<evidence type="ECO:0008006" key="3">
    <source>
        <dbReference type="Google" id="ProtNLM"/>
    </source>
</evidence>
<evidence type="ECO:0000313" key="2">
    <source>
        <dbReference type="Proteomes" id="UP000219974"/>
    </source>
</evidence>
<dbReference type="EMBL" id="FMIH01000177">
    <property type="protein sequence ID" value="SCL83842.1"/>
    <property type="molecule type" value="Genomic_DNA"/>
</dbReference>
<dbReference type="NCBIfam" id="TIGR01599">
    <property type="entry name" value="PYST-A"/>
    <property type="match status" value="1"/>
</dbReference>
<dbReference type="InterPro" id="IPR006486">
    <property type="entry name" value="PYST_A"/>
</dbReference>
<organism evidence="1 2">
    <name type="scientific">Plasmodium berghei</name>
    <dbReference type="NCBI Taxonomy" id="5821"/>
    <lineage>
        <taxon>Eukaryota</taxon>
        <taxon>Sar</taxon>
        <taxon>Alveolata</taxon>
        <taxon>Apicomplexa</taxon>
        <taxon>Aconoidasida</taxon>
        <taxon>Haemosporida</taxon>
        <taxon>Plasmodiidae</taxon>
        <taxon>Plasmodium</taxon>
        <taxon>Plasmodium (Vinckeia)</taxon>
    </lineage>
</organism>
<accession>A0A1D3L7D4</accession>
<sequence>VSDDTTIIVYTSSDVNDYNSVDKKKYTNTIVESANLFKPKIYSENDIRNGELTKMFVNLSGFIIQKKRDCVDITYLNSININTTIFEDLLIRIINLSQILTIKR</sequence>
<dbReference type="Proteomes" id="UP000219974">
    <property type="component" value="Unassembled WGS sequence"/>
</dbReference>
<dbReference type="AlphaFoldDB" id="A0A1D3L7D4"/>
<dbReference type="VEuPathDB" id="PlasmoDB:PBANKA_0112701"/>
<feature type="non-terminal residue" evidence="1">
    <location>
        <position position="1"/>
    </location>
</feature>
<gene>
    <name evidence="1" type="ORF">PBSP11RLL_000510500</name>
</gene>